<evidence type="ECO:0000313" key="1">
    <source>
        <dbReference type="EMBL" id="EKB31189.1"/>
    </source>
</evidence>
<dbReference type="HOGENOM" id="CLU_235662_0_0_4"/>
<dbReference type="RefSeq" id="WP_005435273.1">
    <property type="nucleotide sequence ID" value="NZ_JH815516.1"/>
</dbReference>
<dbReference type="EMBL" id="ADMG01000031">
    <property type="protein sequence ID" value="EKB31189.1"/>
    <property type="molecule type" value="Genomic_DNA"/>
</dbReference>
<dbReference type="Proteomes" id="UP000005835">
    <property type="component" value="Unassembled WGS sequence"/>
</dbReference>
<reference evidence="1 2" key="1">
    <citation type="submission" date="2012-05" db="EMBL/GenBank/DDBJ databases">
        <title>The Genome Sequence of Sutterella wadsworthensis 2_1_59BFAA.</title>
        <authorList>
            <consortium name="The Broad Institute Genome Sequencing Platform"/>
            <person name="Earl A."/>
            <person name="Ward D."/>
            <person name="Feldgarden M."/>
            <person name="Gevers D."/>
            <person name="Daigneault M."/>
            <person name="Strauss J."/>
            <person name="Allen-Vercoe E."/>
            <person name="Walker B."/>
            <person name="Young S.K."/>
            <person name="Zeng Q."/>
            <person name="Gargeya S."/>
            <person name="Fitzgerald M."/>
            <person name="Haas B."/>
            <person name="Abouelleil A."/>
            <person name="Alvarado L."/>
            <person name="Arachchi H.M."/>
            <person name="Berlin A.M."/>
            <person name="Chapman S.B."/>
            <person name="Goldberg J."/>
            <person name="Griggs A."/>
            <person name="Gujja S."/>
            <person name="Hansen M."/>
            <person name="Howarth C."/>
            <person name="Imamovic A."/>
            <person name="Larimer J."/>
            <person name="McCowen C."/>
            <person name="Montmayeur A."/>
            <person name="Murphy C."/>
            <person name="Neiman D."/>
            <person name="Pearson M."/>
            <person name="Priest M."/>
            <person name="Roberts A."/>
            <person name="Saif S."/>
            <person name="Shea T."/>
            <person name="Sisk P."/>
            <person name="Sykes S."/>
            <person name="Wortman J."/>
            <person name="Nusbaum C."/>
            <person name="Birren B."/>
        </authorList>
    </citation>
    <scope>NUCLEOTIDE SEQUENCE [LARGE SCALE GENOMIC DNA]</scope>
    <source>
        <strain evidence="1 2">2_1_59BFAA</strain>
    </source>
</reference>
<keyword evidence="2" id="KW-1185">Reference proteome</keyword>
<evidence type="ECO:0008006" key="3">
    <source>
        <dbReference type="Google" id="ProtNLM"/>
    </source>
</evidence>
<dbReference type="OrthoDB" id="9041348at2"/>
<dbReference type="PATRIC" id="fig|742823.3.peg.1278"/>
<evidence type="ECO:0000313" key="2">
    <source>
        <dbReference type="Proteomes" id="UP000005835"/>
    </source>
</evidence>
<dbReference type="eggNOG" id="ENOG502ZABJ">
    <property type="taxonomic scope" value="Bacteria"/>
</dbReference>
<name>K1KHK3_9BURK</name>
<accession>K1KHK3</accession>
<comment type="caution">
    <text evidence="1">The sequence shown here is derived from an EMBL/GenBank/DDBJ whole genome shotgun (WGS) entry which is preliminary data.</text>
</comment>
<dbReference type="STRING" id="742823.HMPREF9465_01294"/>
<gene>
    <name evidence="1" type="ORF">HMPREF9465_01294</name>
</gene>
<sequence>MDFIERMIAQDGAAQAQTDYEQALMDPETPEQAAVRLRKARVFDMTPEETPTLTPAEEAAEKARAVNWATMYTEAPTLMEKLSEPAFANLVKNDLSSMGVREKLIWSMAPDTGEKDSIWGTVRNAFTRNSFSGDATSFFGSASDAEAYSKELRRIQEIEDEIAQGKDVAYRFATAEDETGQVGLAAFMAGKEGMKARIAEQIEKASERTARLTRYASFFPSAQATQEMMAQDSFSGVMSALAKDPLTVLADLGVGSLTQNAPSLLALPILGAGGIPAQMAGTFGLSYSMDKNASVLENLADAGIDLTDPKSIASAYLDPTKRDMLKNAIDRAEKHAAATALFDAASVGLAGVSMVPKSATRQMLDTAYKREFANMALQMPVQGAMGGAGEALGQYLSDGEISSWADVVAEVVGEQFTAPVEVLTTGMKARAAIAREEERARRNAEAMKELSETQSAVDELDPETAAAYEQEVARRAGVEAIEFDANSFHQRGLDKKFSSVPEVAQQMPEALATGGTIKVPIGKVKAMVQEDESVLELMSVGGSLSIEEVKDVKGAVELQATQAAGKAFRDELSEVGRIVGNGIRALKVPKEEARNLQALIQTQVANIARQVNMSPKALWEKYGGKFVMGNGENGVNGEYFPSLRIVARWNGADRSTLLHETGHLFLDMRTQIAADVMQNKDMPDDMKAYVQSVNDTLAWLGVKDVQTWAAMKPEDQRAAHEKFARTFEAYMLEGEAPSQKLTLAFREYGRWLQDIYTVAENVPGSALNDDVKAMFDAMFVAKEDVMESMVRQAAQPLFTAQDESGLSTEEWIAYQEAQQAVGAQAEAELTARNIRLQKVVKNMRNKLVRELKKERKGRIAEIRAQVSEEFKKTRVYHAWNSLVNGNEKDGEKIRWKLAFEDLRQVGYTPRQIKKLHEARIASPQSFRQPEKLEDIAQAFGYPNSNEMVDDLLAHLDPEAAIDALTVERLVEESPELADESTMRDMADAATFNDAKIKVVSTELAAMEKALNGQARTESKAIDAFAYSVVQDMKIAGLKPASFARAANRAARNARKAWAKGAVAEAVAFKRQELYQAALAKHARQSLMRISKSVRGFKKFKVATHRAMDTRVLEVLQRALVNMGFVDAKDVHVNDPDASFYDKVKELENELEHGLEITSNMTRAIADRDTSALETVGGMNSFIDAIQLLEAQARREKHISTVMGNELLEDTLERAAKVVQETAVAHGRDAKKWHEQLGMSKRFAEMVERFGLVHARAARLVATLEGGWEGLLAKLFIYPADKCVTKEEELKSKYAMKLDKILRPLKESLTDLKAKTSKTFNHAFTTQEVFVLLLNYGNEGNRQRALSTMTYHTDYKFFEGLDKSDPSYEAKLAEAQARADQLMAAFFAEYLTEEHYKAAEAVWALFDDIKESSGKTYRRIVGREPDWVEPTAVRVITPEGVRTLTGGYYPISYDRESSLHGKDVGEIQGMEDLKPLMGAGGVADGWSKSRAKHFDKPLVMTSRAMFEGLDEQIHYIAWAEFVNSTRKLLKKEGAFAQAVHQHYGARYFKALEDWVKDCRNGNHGQTSPSDMIPNELRRGVSLAGVGLNFGTAALQLVGFTQSVAYLGPKWAGRGVSEFIRLGITGGAYKAVAGKSTMMRNRMRTQFRELTEVQAKLNGGQGELKDRMMRLAYMPLSVMQMAVDLPTWLGAYEKALAERNGEEMAVLIADRAVKNSQGSGSLADLSAIERGSAWSKLFTVFYTFFNTALNLAAVSFKTEKGFKRAGTLLMVLVMQPVIEGFLRSAIGSALGEDDDDWLEKAVKASGSSVVSFNLGLLVGVRELAYLTTDYGYRGPSGLRKITDFGRAYNATVHAIENGEVSEADVKAWVSFGGTMAPYPVTPINRAISGANALYNDETDNPLALLTGHSK</sequence>
<proteinExistence type="predicted"/>
<protein>
    <recommendedName>
        <fullName evidence="3">Large polyvalent protein associated domain-containing protein</fullName>
    </recommendedName>
</protein>
<organism evidence="1 2">
    <name type="scientific">Sutterella wadsworthensis 2_1_59BFAA</name>
    <dbReference type="NCBI Taxonomy" id="742823"/>
    <lineage>
        <taxon>Bacteria</taxon>
        <taxon>Pseudomonadati</taxon>
        <taxon>Pseudomonadota</taxon>
        <taxon>Betaproteobacteria</taxon>
        <taxon>Burkholderiales</taxon>
        <taxon>Sutterellaceae</taxon>
        <taxon>Sutterella</taxon>
    </lineage>
</organism>